<dbReference type="GO" id="GO:0008270">
    <property type="term" value="F:zinc ion binding"/>
    <property type="evidence" value="ECO:0007669"/>
    <property type="project" value="UniProtKB-KW"/>
</dbReference>
<organism evidence="10 11">
    <name type="scientific">Buddleja alternifolia</name>
    <dbReference type="NCBI Taxonomy" id="168488"/>
    <lineage>
        <taxon>Eukaryota</taxon>
        <taxon>Viridiplantae</taxon>
        <taxon>Streptophyta</taxon>
        <taxon>Embryophyta</taxon>
        <taxon>Tracheophyta</taxon>
        <taxon>Spermatophyta</taxon>
        <taxon>Magnoliopsida</taxon>
        <taxon>eudicotyledons</taxon>
        <taxon>Gunneridae</taxon>
        <taxon>Pentapetalae</taxon>
        <taxon>asterids</taxon>
        <taxon>lamiids</taxon>
        <taxon>Lamiales</taxon>
        <taxon>Scrophulariaceae</taxon>
        <taxon>Buddlejeae</taxon>
        <taxon>Buddleja</taxon>
    </lineage>
</organism>
<dbReference type="SMART" id="SM00184">
    <property type="entry name" value="RING"/>
    <property type="match status" value="1"/>
</dbReference>
<dbReference type="AlphaFoldDB" id="A0AAV6WB32"/>
<evidence type="ECO:0000313" key="11">
    <source>
        <dbReference type="Proteomes" id="UP000826271"/>
    </source>
</evidence>
<keyword evidence="6" id="KW-0833">Ubl conjugation pathway</keyword>
<dbReference type="EC" id="2.3.2.27" evidence="2"/>
<evidence type="ECO:0000256" key="1">
    <source>
        <dbReference type="ARBA" id="ARBA00000900"/>
    </source>
</evidence>
<evidence type="ECO:0000256" key="6">
    <source>
        <dbReference type="ARBA" id="ARBA00022786"/>
    </source>
</evidence>
<feature type="domain" description="RING-type" evidence="9">
    <location>
        <begin position="156"/>
        <end position="198"/>
    </location>
</feature>
<name>A0AAV6WB32_9LAMI</name>
<keyword evidence="5 8" id="KW-0863">Zinc-finger</keyword>
<evidence type="ECO:0000256" key="7">
    <source>
        <dbReference type="ARBA" id="ARBA00022833"/>
    </source>
</evidence>
<proteinExistence type="predicted"/>
<keyword evidence="3" id="KW-0808">Transferase</keyword>
<dbReference type="InterPro" id="IPR045191">
    <property type="entry name" value="MBR1/2-like"/>
</dbReference>
<keyword evidence="11" id="KW-1185">Reference proteome</keyword>
<keyword evidence="7" id="KW-0862">Zinc</keyword>
<evidence type="ECO:0000259" key="9">
    <source>
        <dbReference type="PROSITE" id="PS50089"/>
    </source>
</evidence>
<protein>
    <recommendedName>
        <fullName evidence="2">RING-type E3 ubiquitin transferase</fullName>
        <ecNumber evidence="2">2.3.2.27</ecNumber>
    </recommendedName>
</protein>
<dbReference type="Pfam" id="PF13639">
    <property type="entry name" value="zf-RING_2"/>
    <property type="match status" value="1"/>
</dbReference>
<dbReference type="Proteomes" id="UP000826271">
    <property type="component" value="Unassembled WGS sequence"/>
</dbReference>
<evidence type="ECO:0000313" key="10">
    <source>
        <dbReference type="EMBL" id="KAG8364909.1"/>
    </source>
</evidence>
<comment type="catalytic activity">
    <reaction evidence="1">
        <text>S-ubiquitinyl-[E2 ubiquitin-conjugating enzyme]-L-cysteine + [acceptor protein]-L-lysine = [E2 ubiquitin-conjugating enzyme]-L-cysteine + N(6)-ubiquitinyl-[acceptor protein]-L-lysine.</text>
        <dbReference type="EC" id="2.3.2.27"/>
    </reaction>
</comment>
<dbReference type="EMBL" id="WHWC01000018">
    <property type="protein sequence ID" value="KAG8364909.1"/>
    <property type="molecule type" value="Genomic_DNA"/>
</dbReference>
<evidence type="ECO:0000256" key="5">
    <source>
        <dbReference type="ARBA" id="ARBA00022771"/>
    </source>
</evidence>
<evidence type="ECO:0000256" key="8">
    <source>
        <dbReference type="PROSITE-ProRule" id="PRU00175"/>
    </source>
</evidence>
<accession>A0AAV6WB32</accession>
<dbReference type="Gene3D" id="3.30.40.10">
    <property type="entry name" value="Zinc/RING finger domain, C3HC4 (zinc finger)"/>
    <property type="match status" value="1"/>
</dbReference>
<dbReference type="PROSITE" id="PS50089">
    <property type="entry name" value="ZF_RING_2"/>
    <property type="match status" value="1"/>
</dbReference>
<dbReference type="PANTHER" id="PTHR22937">
    <property type="entry name" value="E3 UBIQUITIN-PROTEIN LIGASE RNF165"/>
    <property type="match status" value="1"/>
</dbReference>
<dbReference type="PANTHER" id="PTHR22937:SF163">
    <property type="entry name" value="RING-TYPE E3 UBIQUITIN TRANSFERASE"/>
    <property type="match status" value="1"/>
</dbReference>
<dbReference type="SUPFAM" id="SSF57850">
    <property type="entry name" value="RING/U-box"/>
    <property type="match status" value="1"/>
</dbReference>
<keyword evidence="4" id="KW-0479">Metal-binding</keyword>
<dbReference type="GO" id="GO:0061630">
    <property type="term" value="F:ubiquitin protein ligase activity"/>
    <property type="evidence" value="ECO:0007669"/>
    <property type="project" value="UniProtKB-EC"/>
</dbReference>
<evidence type="ECO:0000256" key="2">
    <source>
        <dbReference type="ARBA" id="ARBA00012483"/>
    </source>
</evidence>
<comment type="caution">
    <text evidence="10">The sequence shown here is derived from an EMBL/GenBank/DDBJ whole genome shotgun (WGS) entry which is preliminary data.</text>
</comment>
<evidence type="ECO:0000256" key="3">
    <source>
        <dbReference type="ARBA" id="ARBA00022679"/>
    </source>
</evidence>
<dbReference type="InterPro" id="IPR013083">
    <property type="entry name" value="Znf_RING/FYVE/PHD"/>
</dbReference>
<gene>
    <name evidence="10" type="ORF">BUALT_Bualt18G0047500</name>
</gene>
<dbReference type="InterPro" id="IPR001841">
    <property type="entry name" value="Znf_RING"/>
</dbReference>
<sequence length="205" mass="23043">MAFRQVNNLGPYVPGHRVLHREFLPQHYFAGSGFEPMHAGHRDRVSAATTPGYFYVHHGDNVHIMLPFQNSNMAQYPSSIPLTRGSNSAYRDQVTDSNTDFLDPFWVQEEEAMIVDAIESLEPTSTHSAGGLSEEVISKYLEIRNCDKNNGDSEICIVCQDNLCREDDMMGMLGCGHNYHATCIKKWLQEKNICPLCKSTALSVD</sequence>
<reference evidence="10" key="1">
    <citation type="submission" date="2019-10" db="EMBL/GenBank/DDBJ databases">
        <authorList>
            <person name="Zhang R."/>
            <person name="Pan Y."/>
            <person name="Wang J."/>
            <person name="Ma R."/>
            <person name="Yu S."/>
        </authorList>
    </citation>
    <scope>NUCLEOTIDE SEQUENCE</scope>
    <source>
        <strain evidence="10">LA-IB0</strain>
        <tissue evidence="10">Leaf</tissue>
    </source>
</reference>
<evidence type="ECO:0000256" key="4">
    <source>
        <dbReference type="ARBA" id="ARBA00022723"/>
    </source>
</evidence>